<evidence type="ECO:0000256" key="3">
    <source>
        <dbReference type="ARBA" id="ARBA00023004"/>
    </source>
</evidence>
<dbReference type="Gene3D" id="3.30.70.20">
    <property type="match status" value="2"/>
</dbReference>
<evidence type="ECO:0000256" key="2">
    <source>
        <dbReference type="ARBA" id="ARBA00022723"/>
    </source>
</evidence>
<reference evidence="6 7" key="1">
    <citation type="submission" date="2023-05" db="EMBL/GenBank/DDBJ databases">
        <title>Gordonibacter KGMB12511T sp. nov., isolated from faeces of healthy Korean.</title>
        <authorList>
            <person name="Kim H.S."/>
            <person name="Kim J.-S."/>
            <person name="Suh M.K."/>
            <person name="Eom M.K."/>
            <person name="Do H.E."/>
            <person name="Lee J.-S."/>
        </authorList>
    </citation>
    <scope>NUCLEOTIDE SEQUENCE [LARGE SCALE GENOMIC DNA]</scope>
    <source>
        <strain evidence="6 7">KGMB12511</strain>
    </source>
</reference>
<dbReference type="Gene3D" id="2.60.40.10">
    <property type="entry name" value="Immunoglobulins"/>
    <property type="match status" value="1"/>
</dbReference>
<dbReference type="Pfam" id="PF13247">
    <property type="entry name" value="Fer4_11"/>
    <property type="match status" value="1"/>
</dbReference>
<name>A0ABT7DQC6_9ACTN</name>
<dbReference type="Proteomes" id="UP001232750">
    <property type="component" value="Unassembled WGS sequence"/>
</dbReference>
<dbReference type="RefSeq" id="WP_283832045.1">
    <property type="nucleotide sequence ID" value="NZ_JASJEU010000014.1"/>
</dbReference>
<evidence type="ECO:0000313" key="7">
    <source>
        <dbReference type="Proteomes" id="UP001232750"/>
    </source>
</evidence>
<dbReference type="PROSITE" id="PS51379">
    <property type="entry name" value="4FE4S_FER_2"/>
    <property type="match status" value="1"/>
</dbReference>
<keyword evidence="3" id="KW-0408">Iron</keyword>
<dbReference type="InterPro" id="IPR013783">
    <property type="entry name" value="Ig-like_fold"/>
</dbReference>
<proteinExistence type="predicted"/>
<protein>
    <submittedName>
        <fullName evidence="6">Oxidoreductase</fullName>
    </submittedName>
</protein>
<dbReference type="PANTHER" id="PTHR43177">
    <property type="entry name" value="PROTEIN NRFC"/>
    <property type="match status" value="1"/>
</dbReference>
<comment type="caution">
    <text evidence="6">The sequence shown here is derived from an EMBL/GenBank/DDBJ whole genome shotgun (WGS) entry which is preliminary data.</text>
</comment>
<evidence type="ECO:0000256" key="4">
    <source>
        <dbReference type="ARBA" id="ARBA00023014"/>
    </source>
</evidence>
<dbReference type="SUPFAM" id="SSF54862">
    <property type="entry name" value="4Fe-4S ferredoxins"/>
    <property type="match status" value="1"/>
</dbReference>
<dbReference type="EMBL" id="JASJEU010000014">
    <property type="protein sequence ID" value="MDJ1650701.1"/>
    <property type="molecule type" value="Genomic_DNA"/>
</dbReference>
<keyword evidence="4" id="KW-0411">Iron-sulfur</keyword>
<organism evidence="6 7">
    <name type="scientific">Gordonibacter faecis</name>
    <dbReference type="NCBI Taxonomy" id="3047475"/>
    <lineage>
        <taxon>Bacteria</taxon>
        <taxon>Bacillati</taxon>
        <taxon>Actinomycetota</taxon>
        <taxon>Coriobacteriia</taxon>
        <taxon>Eggerthellales</taxon>
        <taxon>Eggerthellaceae</taxon>
        <taxon>Gordonibacter</taxon>
    </lineage>
</organism>
<evidence type="ECO:0000256" key="1">
    <source>
        <dbReference type="ARBA" id="ARBA00022485"/>
    </source>
</evidence>
<keyword evidence="2" id="KW-0479">Metal-binding</keyword>
<feature type="domain" description="4Fe-4S ferredoxin-type" evidence="5">
    <location>
        <begin position="2"/>
        <end position="31"/>
    </location>
</feature>
<keyword evidence="7" id="KW-1185">Reference proteome</keyword>
<evidence type="ECO:0000313" key="6">
    <source>
        <dbReference type="EMBL" id="MDJ1650701.1"/>
    </source>
</evidence>
<gene>
    <name evidence="6" type="ORF">QNJ86_07795</name>
</gene>
<dbReference type="SUPFAM" id="SSF49478">
    <property type="entry name" value="Cna protein B-type domain"/>
    <property type="match status" value="1"/>
</dbReference>
<accession>A0ABT7DQC6</accession>
<keyword evidence="1" id="KW-0004">4Fe-4S</keyword>
<dbReference type="InterPro" id="IPR017896">
    <property type="entry name" value="4Fe4S_Fe-S-bd"/>
</dbReference>
<sequence>MKAFLIDVAKCNGCHNCQIACKDEHCGTEWMPYAADQPMTGQFWCKVDEQVRGSVPVVRVTYTPLLCGHCDDAPCLAVAQDGAVYRRDDGLVVIDPAKAKGQRAIMDACPLGAVYWNDELNIPQKCTGCAHLLDDGWVEPRCVDACPTGALSFGEEEELDLAGAEPLEALVGLGSHAWYKNVPKRFVAGCLVDFKTREVAIGAKVALVSAAGVEVASGETDDFGDFLFDQVDAAVYTVRIAVEGKTLEFEADASERDVNLGDLALA</sequence>
<dbReference type="PANTHER" id="PTHR43177:SF3">
    <property type="entry name" value="PROTEIN NRFC HOMOLOG"/>
    <property type="match status" value="1"/>
</dbReference>
<evidence type="ECO:0000259" key="5">
    <source>
        <dbReference type="PROSITE" id="PS51379"/>
    </source>
</evidence>
<dbReference type="InterPro" id="IPR050954">
    <property type="entry name" value="ET_IronSulfur_Cluster-Binding"/>
</dbReference>